<dbReference type="InterPro" id="IPR047704">
    <property type="entry name" value="GPS-CTERM"/>
</dbReference>
<feature type="region of interest" description="Disordered" evidence="1">
    <location>
        <begin position="173"/>
        <end position="204"/>
    </location>
</feature>
<comment type="caution">
    <text evidence="4">The sequence shown here is derived from an EMBL/GenBank/DDBJ whole genome shotgun (WGS) entry which is preliminary data.</text>
</comment>
<dbReference type="NCBIfam" id="NF040672">
    <property type="entry name" value="SCO2322_fam"/>
    <property type="match status" value="1"/>
</dbReference>
<dbReference type="InterPro" id="IPR047703">
    <property type="entry name" value="SCO2322-like"/>
</dbReference>
<evidence type="ECO:0000256" key="3">
    <source>
        <dbReference type="SAM" id="SignalP"/>
    </source>
</evidence>
<name>A0ABV5PCJ2_STRCM</name>
<keyword evidence="5" id="KW-1185">Reference proteome</keyword>
<accession>A0ABV5PCJ2</accession>
<dbReference type="RefSeq" id="WP_345223350.1">
    <property type="nucleotide sequence ID" value="NZ_BAAAXE010000013.1"/>
</dbReference>
<evidence type="ECO:0000256" key="1">
    <source>
        <dbReference type="SAM" id="MobiDB-lite"/>
    </source>
</evidence>
<protein>
    <submittedName>
        <fullName evidence="4">SCO2322 family protein</fullName>
    </submittedName>
</protein>
<proteinExistence type="predicted"/>
<evidence type="ECO:0000256" key="2">
    <source>
        <dbReference type="SAM" id="Phobius"/>
    </source>
</evidence>
<sequence length="231" mass="23136">MSRRSARGVVLAAVVAVLGAFASPAAQAADGTGYRYWSFWERDGARWVYAQQGAGTTRPADGAVQGFRFAVSQDSQNAAEPRGAADFEAACAKTPAKDGTKRIALVLDFGTPGDAPEGETPPAPRTVCAQVGTDATTAEALADVAAPLRYDRSALLCAIAGFPKSGCADQVADPGTGTDAGAKSPSPTVTDSASGQGAEGGGGPSAGLVVGAVAVLLLGGAAVWQARRRRG</sequence>
<reference evidence="4 5" key="1">
    <citation type="submission" date="2024-09" db="EMBL/GenBank/DDBJ databases">
        <authorList>
            <person name="Sun Q."/>
            <person name="Mori K."/>
        </authorList>
    </citation>
    <scope>NUCLEOTIDE SEQUENCE [LARGE SCALE GENOMIC DNA]</scope>
    <source>
        <strain evidence="4 5">JCM 4362</strain>
    </source>
</reference>
<keyword evidence="2" id="KW-1133">Transmembrane helix</keyword>
<dbReference type="EMBL" id="JBHMCR010000006">
    <property type="protein sequence ID" value="MFB9520917.1"/>
    <property type="molecule type" value="Genomic_DNA"/>
</dbReference>
<keyword evidence="3" id="KW-0732">Signal</keyword>
<keyword evidence="2" id="KW-0472">Membrane</keyword>
<organism evidence="4 5">
    <name type="scientific">Streptomyces cremeus</name>
    <dbReference type="NCBI Taxonomy" id="66881"/>
    <lineage>
        <taxon>Bacteria</taxon>
        <taxon>Bacillati</taxon>
        <taxon>Actinomycetota</taxon>
        <taxon>Actinomycetes</taxon>
        <taxon>Kitasatosporales</taxon>
        <taxon>Streptomycetaceae</taxon>
        <taxon>Streptomyces</taxon>
    </lineage>
</organism>
<evidence type="ECO:0000313" key="5">
    <source>
        <dbReference type="Proteomes" id="UP001589718"/>
    </source>
</evidence>
<feature type="signal peptide" evidence="3">
    <location>
        <begin position="1"/>
        <end position="28"/>
    </location>
</feature>
<keyword evidence="2" id="KW-0812">Transmembrane</keyword>
<dbReference type="NCBIfam" id="NF040681">
    <property type="entry name" value="GPS-CTERM"/>
    <property type="match status" value="1"/>
</dbReference>
<gene>
    <name evidence="4" type="ORF">ACFFTU_13235</name>
</gene>
<dbReference type="Proteomes" id="UP001589718">
    <property type="component" value="Unassembled WGS sequence"/>
</dbReference>
<feature type="chain" id="PRO_5047302164" evidence="3">
    <location>
        <begin position="29"/>
        <end position="231"/>
    </location>
</feature>
<evidence type="ECO:0000313" key="4">
    <source>
        <dbReference type="EMBL" id="MFB9520917.1"/>
    </source>
</evidence>
<feature type="transmembrane region" description="Helical" evidence="2">
    <location>
        <begin position="206"/>
        <end position="224"/>
    </location>
</feature>